<dbReference type="EMBL" id="UYRU01047082">
    <property type="protein sequence ID" value="VDN09451.1"/>
    <property type="molecule type" value="Genomic_DNA"/>
</dbReference>
<protein>
    <submittedName>
        <fullName evidence="1">Uncharacterized protein</fullName>
    </submittedName>
</protein>
<dbReference type="Proteomes" id="UP000281553">
    <property type="component" value="Unassembled WGS sequence"/>
</dbReference>
<gene>
    <name evidence="1" type="ORF">DILT_LOCUS5282</name>
</gene>
<organism evidence="1 2">
    <name type="scientific">Dibothriocephalus latus</name>
    <name type="common">Fish tapeworm</name>
    <name type="synonym">Diphyllobothrium latum</name>
    <dbReference type="NCBI Taxonomy" id="60516"/>
    <lineage>
        <taxon>Eukaryota</taxon>
        <taxon>Metazoa</taxon>
        <taxon>Spiralia</taxon>
        <taxon>Lophotrochozoa</taxon>
        <taxon>Platyhelminthes</taxon>
        <taxon>Cestoda</taxon>
        <taxon>Eucestoda</taxon>
        <taxon>Diphyllobothriidea</taxon>
        <taxon>Diphyllobothriidae</taxon>
        <taxon>Dibothriocephalus</taxon>
    </lineage>
</organism>
<evidence type="ECO:0000313" key="2">
    <source>
        <dbReference type="Proteomes" id="UP000281553"/>
    </source>
</evidence>
<sequence>MDDCLTFVLYCLRKAYHRCVDHLRRHVHIEDPQKSNLVDIGRRIINILADNEEDEDLLRPPEIPAVPDIDLKRHLETLKERGPAQKPSTLSDISEVSEDSFEDGVVWDVGRPPSHRSQKPKRSSPVPTAADLLQVRGQRASEFVIKPVGVVRHQHRGQHKDSSKVVKPNRPLAIFSEEAKKKMPVLKSFLNSKPTDKPKSSLTTAQDLINFLNTSEMTPQKRELVNACQEILEMDVATMGEMRSLMLNQIDSIPSKVGMKGAVGKTFNFLNLFKTAMTPTRRKTLAAEPKLRSIYVNALLDELKRAMNEIKKLSAAERVLWLSLPENYEQTAEAYRQIAKILDENVLQDSQREPIVQFVLQDLLDCMTLIDPAAGLSDQERQVLFDRCMAAVDVLEWFGIETREFAQKLAVSFSDFSSGATKGRWQR</sequence>
<keyword evidence="2" id="KW-1185">Reference proteome</keyword>
<evidence type="ECO:0000313" key="1">
    <source>
        <dbReference type="EMBL" id="VDN09451.1"/>
    </source>
</evidence>
<dbReference type="AlphaFoldDB" id="A0A3P7LTB2"/>
<name>A0A3P7LTB2_DIBLA</name>
<dbReference type="OrthoDB" id="6287961at2759"/>
<reference evidence="1 2" key="1">
    <citation type="submission" date="2018-11" db="EMBL/GenBank/DDBJ databases">
        <authorList>
            <consortium name="Pathogen Informatics"/>
        </authorList>
    </citation>
    <scope>NUCLEOTIDE SEQUENCE [LARGE SCALE GENOMIC DNA]</scope>
</reference>
<proteinExistence type="predicted"/>
<accession>A0A3P7LTB2</accession>